<dbReference type="GO" id="GO:0005737">
    <property type="term" value="C:cytoplasm"/>
    <property type="evidence" value="ECO:0007669"/>
    <property type="project" value="TreeGrafter"/>
</dbReference>
<dbReference type="GO" id="GO:0000981">
    <property type="term" value="F:DNA-binding transcription factor activity, RNA polymerase II-specific"/>
    <property type="evidence" value="ECO:0007669"/>
    <property type="project" value="InterPro"/>
</dbReference>
<dbReference type="InterPro" id="IPR050740">
    <property type="entry name" value="Aldehyde_DH_Superfamily"/>
</dbReference>
<dbReference type="InterPro" id="IPR036864">
    <property type="entry name" value="Zn2-C6_fun-type_DNA-bd_sf"/>
</dbReference>
<dbReference type="Gene3D" id="3.40.605.10">
    <property type="entry name" value="Aldehyde Dehydrogenase, Chain A, domain 1"/>
    <property type="match status" value="1"/>
</dbReference>
<dbReference type="PROSITE" id="PS00687">
    <property type="entry name" value="ALDEHYDE_DEHYDR_GLU"/>
    <property type="match status" value="1"/>
</dbReference>
<protein>
    <recommendedName>
        <fullName evidence="11">succinate-semialdehyde dehydrogenase [NAD(P)(+)]</fullName>
        <ecNumber evidence="11">1.2.1.16</ecNumber>
    </recommendedName>
</protein>
<comment type="catalytic activity">
    <reaction evidence="10">
        <text>succinate semialdehyde + NAD(+) + H2O = succinate + NADH + 2 H(+)</text>
        <dbReference type="Rhea" id="RHEA:13217"/>
        <dbReference type="ChEBI" id="CHEBI:15377"/>
        <dbReference type="ChEBI" id="CHEBI:15378"/>
        <dbReference type="ChEBI" id="CHEBI:30031"/>
        <dbReference type="ChEBI" id="CHEBI:57540"/>
        <dbReference type="ChEBI" id="CHEBI:57706"/>
        <dbReference type="ChEBI" id="CHEBI:57945"/>
        <dbReference type="EC" id="1.2.1.16"/>
    </reaction>
</comment>
<keyword evidence="6" id="KW-0238">DNA-binding</keyword>
<dbReference type="SUPFAM" id="SSF53720">
    <property type="entry name" value="ALDH-like"/>
    <property type="match status" value="1"/>
</dbReference>
<dbReference type="AlphaFoldDB" id="A0AAD4CBF3"/>
<feature type="region of interest" description="Disordered" evidence="14">
    <location>
        <begin position="946"/>
        <end position="965"/>
    </location>
</feature>
<dbReference type="Pfam" id="PF00172">
    <property type="entry name" value="Zn_clus"/>
    <property type="match status" value="1"/>
</dbReference>
<dbReference type="InterPro" id="IPR016161">
    <property type="entry name" value="Ald_DH/histidinol_DH"/>
</dbReference>
<dbReference type="FunFam" id="3.40.605.10:FF:000005">
    <property type="entry name" value="Succinate-semialdehyde dehydrogenase I"/>
    <property type="match status" value="1"/>
</dbReference>
<evidence type="ECO:0000256" key="13">
    <source>
        <dbReference type="RuleBase" id="RU003345"/>
    </source>
</evidence>
<sequence length="1138" mass="123160">MAKLHLNDPHLLVGSNYIGGQFIPSVSQRTFDVFDPATSLKLGSCPESTPADAQQAIDAAAAAFPAWRSRSGRERSRLLRRWYELIIENKDDLATLITFENGKAQADAAGEVLFAASFVEWFAEEAARIYGEVIPHTSSAFRVSVLKEPVGVCGLITPWNFPAGMVTRKVAPALAAGCTVVLKSAGETPFSANALAVLAARAGVPPGVINIVTALENTPQIGQLLCSSDVVRKVSFTGSTRVGRLLMAQSSSTIKKLSLELGGNAPFIVFEDADLDLAVKEAVTAKFKSSGQTCVCANRIFVHSGIYEAFTRRLAEAVRGFTVGSGHRPGSTHGPLIGPGAVDKVAGLVEDAVEKGAQVVLGGRRRLDLGPCFFEPTILTDIHHEMRITREEIFGPVATISRFESEAEVIDAANSCDVGLAAYVFTDDIQRATRLPELIQSGMVAVNCGSVSDAPVPFGGIKQSGLGREGSKFGMDEYLEMKTQRKACDVCRRRKVRCDIVDQPSGACSVCLRLGVECRSTTRWAKPNRRSINARPARPSTASHVLAESESLPGDHDDRSGSGQEDIHARHEPATGREQLARNGLSRFFKHGINAAAWAVFDSLDSFRIAYVGTAVSNLVHLVQLHRAFRRLPSSAFSPPSPTTASTAAAAGAAAADPSPPVLHYPYPPIRPARDWKPSPSAFSGITATDLALDVASFPAQEIRDALVTAYFTHIHPFHPVISKPEFLAAYYNTPASPPPLLLFQAVLMAGAHACTHPLVSRARHAVKTTLFRRASMLFHLRHETDRVHLMQAAVLFTRHVGDGDTVTGGPWYWSGIAVRIGCGLGMHRHSPGLPGLESAQYRRCWWSAFVCEVLAALETGRPCAVRVEDIDQRPLGEADMTDDHDPDHGLGDDARRGAVFISRMVELAYVGLEILALNEPAPQRIVDVRALDARLCQWSLRVGLSGEDGGGEEEEESEEEESSWDHQLRVHYNLMLLHLHRNYPDEANSRAVCAVAAQAIVGALEKLVALDCLAQCHFSVVSAVTAAGIQLAYEIRAAVAAGSFLVAIHALERLSQLLKPTTLLAAYWPNADAVHSVLHELHQEYRLYVTQGLQGEAVMVPELQPDWYRLLAGAQPAPLDPVAEQDWMNISNWAGLL</sequence>
<evidence type="ECO:0000256" key="5">
    <source>
        <dbReference type="ARBA" id="ARBA00023015"/>
    </source>
</evidence>
<dbReference type="CDD" id="cd07103">
    <property type="entry name" value="ALDH_F5_SSADH_GabD"/>
    <property type="match status" value="1"/>
</dbReference>
<dbReference type="GO" id="GO:0003677">
    <property type="term" value="F:DNA binding"/>
    <property type="evidence" value="ECO:0007669"/>
    <property type="project" value="UniProtKB-KW"/>
</dbReference>
<keyword evidence="7" id="KW-0804">Transcription</keyword>
<evidence type="ECO:0000256" key="14">
    <source>
        <dbReference type="SAM" id="MobiDB-lite"/>
    </source>
</evidence>
<dbReference type="GO" id="GO:0009450">
    <property type="term" value="P:gamma-aminobutyric acid catabolic process"/>
    <property type="evidence" value="ECO:0007669"/>
    <property type="project" value="TreeGrafter"/>
</dbReference>
<dbReference type="CDD" id="cd00067">
    <property type="entry name" value="GAL4"/>
    <property type="match status" value="1"/>
</dbReference>
<dbReference type="Pfam" id="PF00171">
    <property type="entry name" value="Aldedh"/>
    <property type="match status" value="1"/>
</dbReference>
<keyword evidence="4 13" id="KW-0560">Oxidoreductase</keyword>
<evidence type="ECO:0000313" key="16">
    <source>
        <dbReference type="EMBL" id="KAF9883374.1"/>
    </source>
</evidence>
<dbReference type="Gene3D" id="4.10.240.10">
    <property type="entry name" value="Zn(2)-C6 fungal-type DNA-binding domain"/>
    <property type="match status" value="1"/>
</dbReference>
<evidence type="ECO:0000256" key="2">
    <source>
        <dbReference type="ARBA" id="ARBA00009986"/>
    </source>
</evidence>
<evidence type="ECO:0000256" key="4">
    <source>
        <dbReference type="ARBA" id="ARBA00023002"/>
    </source>
</evidence>
<dbReference type="EMBL" id="VCAU01000168">
    <property type="protein sequence ID" value="KAF9883374.1"/>
    <property type="molecule type" value="Genomic_DNA"/>
</dbReference>
<dbReference type="PROSITE" id="PS00070">
    <property type="entry name" value="ALDEHYDE_DEHYDR_CYS"/>
    <property type="match status" value="1"/>
</dbReference>
<evidence type="ECO:0000256" key="7">
    <source>
        <dbReference type="ARBA" id="ARBA00023163"/>
    </source>
</evidence>
<evidence type="ECO:0000313" key="17">
    <source>
        <dbReference type="Proteomes" id="UP001194746"/>
    </source>
</evidence>
<keyword evidence="3" id="KW-0479">Metal-binding</keyword>
<evidence type="ECO:0000256" key="10">
    <source>
        <dbReference type="ARBA" id="ARBA00052698"/>
    </source>
</evidence>
<dbReference type="SMART" id="SM00066">
    <property type="entry name" value="GAL4"/>
    <property type="match status" value="1"/>
</dbReference>
<keyword evidence="17" id="KW-1185">Reference proteome</keyword>
<feature type="compositionally biased region" description="Acidic residues" evidence="14">
    <location>
        <begin position="950"/>
        <end position="963"/>
    </location>
</feature>
<dbReference type="GO" id="GO:0004777">
    <property type="term" value="F:succinate-semialdehyde dehydrogenase (NAD+) activity"/>
    <property type="evidence" value="ECO:0007669"/>
    <property type="project" value="TreeGrafter"/>
</dbReference>
<comment type="similarity">
    <text evidence="2 13">Belongs to the aldehyde dehydrogenase family.</text>
</comment>
<evidence type="ECO:0000256" key="6">
    <source>
        <dbReference type="ARBA" id="ARBA00023125"/>
    </source>
</evidence>
<evidence type="ECO:0000256" key="12">
    <source>
        <dbReference type="PROSITE-ProRule" id="PRU10007"/>
    </source>
</evidence>
<dbReference type="GO" id="GO:0008270">
    <property type="term" value="F:zinc ion binding"/>
    <property type="evidence" value="ECO:0007669"/>
    <property type="project" value="InterPro"/>
</dbReference>
<dbReference type="InterPro" id="IPR016160">
    <property type="entry name" value="Ald_DH_CS_CYS"/>
</dbReference>
<dbReference type="Pfam" id="PF04082">
    <property type="entry name" value="Fungal_trans"/>
    <property type="match status" value="1"/>
</dbReference>
<gene>
    <name evidence="16" type="primary">ALDH5A1_1</name>
    <name evidence="16" type="ORF">FE257_003541</name>
</gene>
<dbReference type="PANTHER" id="PTHR43353">
    <property type="entry name" value="SUCCINATE-SEMIALDEHYDE DEHYDROGENASE, MITOCHONDRIAL"/>
    <property type="match status" value="1"/>
</dbReference>
<evidence type="ECO:0000256" key="9">
    <source>
        <dbReference type="ARBA" id="ARBA00050387"/>
    </source>
</evidence>
<evidence type="ECO:0000259" key="15">
    <source>
        <dbReference type="PROSITE" id="PS50048"/>
    </source>
</evidence>
<dbReference type="InterPro" id="IPR016163">
    <property type="entry name" value="Ald_DH_C"/>
</dbReference>
<feature type="compositionally biased region" description="Basic and acidic residues" evidence="14">
    <location>
        <begin position="553"/>
        <end position="575"/>
    </location>
</feature>
<dbReference type="Gene3D" id="3.40.309.10">
    <property type="entry name" value="Aldehyde Dehydrogenase, Chain A, domain 2"/>
    <property type="match status" value="1"/>
</dbReference>
<reference evidence="16" key="1">
    <citation type="journal article" date="2019" name="Beilstein J. Org. Chem.">
        <title>Nanangenines: drimane sesquiterpenoids as the dominant metabolite cohort of a novel Australian fungus, Aspergillus nanangensis.</title>
        <authorList>
            <person name="Lacey H.J."/>
            <person name="Gilchrist C.L.M."/>
            <person name="Crombie A."/>
            <person name="Kalaitzis J.A."/>
            <person name="Vuong D."/>
            <person name="Rutledge P.J."/>
            <person name="Turner P."/>
            <person name="Pitt J.I."/>
            <person name="Lacey E."/>
            <person name="Chooi Y.H."/>
            <person name="Piggott A.M."/>
        </authorList>
    </citation>
    <scope>NUCLEOTIDE SEQUENCE</scope>
    <source>
        <strain evidence="16">MST-FP2251</strain>
    </source>
</reference>
<comment type="catalytic activity">
    <reaction evidence="9">
        <text>succinate semialdehyde + NADP(+) + H2O = succinate + NADPH + 2 H(+)</text>
        <dbReference type="Rhea" id="RHEA:13213"/>
        <dbReference type="ChEBI" id="CHEBI:15377"/>
        <dbReference type="ChEBI" id="CHEBI:15378"/>
        <dbReference type="ChEBI" id="CHEBI:30031"/>
        <dbReference type="ChEBI" id="CHEBI:57706"/>
        <dbReference type="ChEBI" id="CHEBI:57783"/>
        <dbReference type="ChEBI" id="CHEBI:58349"/>
        <dbReference type="EC" id="1.2.1.16"/>
    </reaction>
</comment>
<dbReference type="GO" id="GO:0009893">
    <property type="term" value="P:positive regulation of metabolic process"/>
    <property type="evidence" value="ECO:0007669"/>
    <property type="project" value="UniProtKB-ARBA"/>
</dbReference>
<dbReference type="CDD" id="cd12148">
    <property type="entry name" value="fungal_TF_MHR"/>
    <property type="match status" value="1"/>
</dbReference>
<dbReference type="GO" id="GO:0006351">
    <property type="term" value="P:DNA-templated transcription"/>
    <property type="evidence" value="ECO:0007669"/>
    <property type="project" value="InterPro"/>
</dbReference>
<dbReference type="SMART" id="SM00906">
    <property type="entry name" value="Fungal_trans"/>
    <property type="match status" value="1"/>
</dbReference>
<keyword evidence="8" id="KW-0539">Nucleus</keyword>
<reference evidence="16" key="2">
    <citation type="submission" date="2020-02" db="EMBL/GenBank/DDBJ databases">
        <authorList>
            <person name="Gilchrist C.L.M."/>
            <person name="Chooi Y.-H."/>
        </authorList>
    </citation>
    <scope>NUCLEOTIDE SEQUENCE</scope>
    <source>
        <strain evidence="16">MST-FP2251</strain>
    </source>
</reference>
<comment type="caution">
    <text evidence="16">The sequence shown here is derived from an EMBL/GenBank/DDBJ whole genome shotgun (WGS) entry which is preliminary data.</text>
</comment>
<comment type="pathway">
    <text evidence="1">Amino-acid degradation; 4-aminobutanoate degradation.</text>
</comment>
<keyword evidence="5" id="KW-0805">Transcription regulation</keyword>
<evidence type="ECO:0000256" key="1">
    <source>
        <dbReference type="ARBA" id="ARBA00005176"/>
    </source>
</evidence>
<evidence type="ECO:0000256" key="8">
    <source>
        <dbReference type="ARBA" id="ARBA00023242"/>
    </source>
</evidence>
<feature type="active site" evidence="12">
    <location>
        <position position="260"/>
    </location>
</feature>
<dbReference type="InterPro" id="IPR001138">
    <property type="entry name" value="Zn2Cys6_DnaBD"/>
</dbReference>
<name>A0AAD4CBF3_ASPNN</name>
<feature type="region of interest" description="Disordered" evidence="14">
    <location>
        <begin position="636"/>
        <end position="657"/>
    </location>
</feature>
<dbReference type="InterPro" id="IPR015590">
    <property type="entry name" value="Aldehyde_DH_dom"/>
</dbReference>
<dbReference type="SUPFAM" id="SSF57701">
    <property type="entry name" value="Zn2/Cys6 DNA-binding domain"/>
    <property type="match status" value="1"/>
</dbReference>
<dbReference type="Proteomes" id="UP001194746">
    <property type="component" value="Unassembled WGS sequence"/>
</dbReference>
<dbReference type="PROSITE" id="PS00463">
    <property type="entry name" value="ZN2_CY6_FUNGAL_1"/>
    <property type="match status" value="1"/>
</dbReference>
<organism evidence="16 17">
    <name type="scientific">Aspergillus nanangensis</name>
    <dbReference type="NCBI Taxonomy" id="2582783"/>
    <lineage>
        <taxon>Eukaryota</taxon>
        <taxon>Fungi</taxon>
        <taxon>Dikarya</taxon>
        <taxon>Ascomycota</taxon>
        <taxon>Pezizomycotina</taxon>
        <taxon>Eurotiomycetes</taxon>
        <taxon>Eurotiomycetidae</taxon>
        <taxon>Eurotiales</taxon>
        <taxon>Aspergillaceae</taxon>
        <taxon>Aspergillus</taxon>
        <taxon>Aspergillus subgen. Circumdati</taxon>
    </lineage>
</organism>
<accession>A0AAD4CBF3</accession>
<dbReference type="PANTHER" id="PTHR43353:SF11">
    <property type="entry name" value="SUCCINATE SEMIALDEHYDE DEHYDROGENASE (EUROFUNG)"/>
    <property type="match status" value="1"/>
</dbReference>
<dbReference type="InterPro" id="IPR029510">
    <property type="entry name" value="Ald_DH_CS_GLU"/>
</dbReference>
<evidence type="ECO:0000256" key="3">
    <source>
        <dbReference type="ARBA" id="ARBA00022723"/>
    </source>
</evidence>
<evidence type="ECO:0000256" key="11">
    <source>
        <dbReference type="ARBA" id="ARBA00067047"/>
    </source>
</evidence>
<feature type="domain" description="Zn(2)-C6 fungal-type" evidence="15">
    <location>
        <begin position="487"/>
        <end position="520"/>
    </location>
</feature>
<dbReference type="InterPro" id="IPR016162">
    <property type="entry name" value="Ald_DH_N"/>
</dbReference>
<feature type="region of interest" description="Disordered" evidence="14">
    <location>
        <begin position="529"/>
        <end position="578"/>
    </location>
</feature>
<dbReference type="EC" id="1.2.1.16" evidence="11"/>
<proteinExistence type="inferred from homology"/>
<dbReference type="InterPro" id="IPR007219">
    <property type="entry name" value="XnlR_reg_dom"/>
</dbReference>
<dbReference type="FunFam" id="3.40.309.10:FF:000004">
    <property type="entry name" value="Succinate-semialdehyde dehydrogenase I"/>
    <property type="match status" value="1"/>
</dbReference>
<dbReference type="PROSITE" id="PS50048">
    <property type="entry name" value="ZN2_CY6_FUNGAL_2"/>
    <property type="match status" value="1"/>
</dbReference>